<dbReference type="EMBL" id="KZ271537">
    <property type="protein sequence ID" value="OZC05147.1"/>
    <property type="molecule type" value="Genomic_DNA"/>
</dbReference>
<accession>A0A238BI36</accession>
<gene>
    <name evidence="1" type="ORF">X798_07914</name>
</gene>
<proteinExistence type="predicted"/>
<dbReference type="OrthoDB" id="5946976at2759"/>
<sequence length="109" mass="11781">MKQEAALDTTKANDLANSFSEFFKAPQILHDLDEVILMPLAKGHATSSVMNKLIKSSCLRFCSLGCWLFRNAGLGGSTIIMDVEEKLVIAYVSNGLKTGVANSQELIGC</sequence>
<reference evidence="1 2" key="1">
    <citation type="submission" date="2015-12" db="EMBL/GenBank/DDBJ databases">
        <title>Draft genome of the nematode, Onchocerca flexuosa.</title>
        <authorList>
            <person name="Mitreva M."/>
        </authorList>
    </citation>
    <scope>NUCLEOTIDE SEQUENCE [LARGE SCALE GENOMIC DNA]</scope>
    <source>
        <strain evidence="1">Red Deer</strain>
    </source>
</reference>
<organism evidence="1 2">
    <name type="scientific">Onchocerca flexuosa</name>
    <dbReference type="NCBI Taxonomy" id="387005"/>
    <lineage>
        <taxon>Eukaryota</taxon>
        <taxon>Metazoa</taxon>
        <taxon>Ecdysozoa</taxon>
        <taxon>Nematoda</taxon>
        <taxon>Chromadorea</taxon>
        <taxon>Rhabditida</taxon>
        <taxon>Spirurina</taxon>
        <taxon>Spiruromorpha</taxon>
        <taxon>Filarioidea</taxon>
        <taxon>Onchocercidae</taxon>
        <taxon>Onchocerca</taxon>
    </lineage>
</organism>
<protein>
    <submittedName>
        <fullName evidence="1">Uncharacterized protein</fullName>
    </submittedName>
</protein>
<dbReference type="Proteomes" id="UP000242913">
    <property type="component" value="Unassembled WGS sequence"/>
</dbReference>
<evidence type="ECO:0000313" key="1">
    <source>
        <dbReference type="EMBL" id="OZC05147.1"/>
    </source>
</evidence>
<evidence type="ECO:0000313" key="2">
    <source>
        <dbReference type="Proteomes" id="UP000242913"/>
    </source>
</evidence>
<keyword evidence="2" id="KW-1185">Reference proteome</keyword>
<dbReference type="AlphaFoldDB" id="A0A238BI36"/>
<name>A0A238BI36_9BILA</name>